<evidence type="ECO:0000256" key="1">
    <source>
        <dbReference type="ARBA" id="ARBA00004651"/>
    </source>
</evidence>
<keyword evidence="9" id="KW-1185">Reference proteome</keyword>
<evidence type="ECO:0000313" key="9">
    <source>
        <dbReference type="Proteomes" id="UP000220034"/>
    </source>
</evidence>
<feature type="transmembrane region" description="Helical" evidence="6">
    <location>
        <begin position="132"/>
        <end position="152"/>
    </location>
</feature>
<dbReference type="RefSeq" id="WP_097928696.1">
    <property type="nucleotide sequence ID" value="NZ_OCTN01000001.1"/>
</dbReference>
<protein>
    <submittedName>
        <fullName evidence="8">Predicted arabinose efflux permease, MFS family</fullName>
    </submittedName>
</protein>
<organism evidence="8 9">
    <name type="scientific">Pontivivens marinum</name>
    <dbReference type="NCBI Taxonomy" id="1690039"/>
    <lineage>
        <taxon>Bacteria</taxon>
        <taxon>Pseudomonadati</taxon>
        <taxon>Pseudomonadota</taxon>
        <taxon>Alphaproteobacteria</taxon>
        <taxon>Rhodobacterales</taxon>
        <taxon>Paracoccaceae</taxon>
        <taxon>Pontivivens</taxon>
    </lineage>
</organism>
<feature type="transmembrane region" description="Helical" evidence="6">
    <location>
        <begin position="74"/>
        <end position="93"/>
    </location>
</feature>
<sequence length="382" mass="38876">MSLLKPSVIILTAAVGVVGSNSLLLGPIATAVAQSFVGAGASDVLLASAAYGLATAFSALTLAPQVDRIGAGRVAVLALMVLAAALVASAMATSVPLLIAAQLVAGLACGAALPSIYSLSTEVADPGREAETLGVVLSGWTIALVAGASLAGPVAEYLHWRAAFAGLGVFALIAATVLHIRLRGRGAPVDGKTTSPLVALQTPGIVPALIGVAAFMIAFYGIYTYLGWHVQGVLGQSTARTGFLTLSYGIGFGLAVPLDRVIDRLGAVRMAPVLLFTLAGVYVALALVMHSFAMLVALCFVWGLVNHMAMTLIVSQLSALAPSRRGAILGLYSATTYLCVAGGVAVFRPIVEHFGLSMAAFVSALCILPAAVQSLQRRRVSA</sequence>
<feature type="transmembrane region" description="Helical" evidence="6">
    <location>
        <begin position="238"/>
        <end position="258"/>
    </location>
</feature>
<feature type="transmembrane region" description="Helical" evidence="6">
    <location>
        <begin position="326"/>
        <end position="347"/>
    </location>
</feature>
<reference evidence="9" key="1">
    <citation type="submission" date="2017-09" db="EMBL/GenBank/DDBJ databases">
        <authorList>
            <person name="Varghese N."/>
            <person name="Submissions S."/>
        </authorList>
    </citation>
    <scope>NUCLEOTIDE SEQUENCE [LARGE SCALE GENOMIC DNA]</scope>
    <source>
        <strain evidence="9">C7</strain>
    </source>
</reference>
<dbReference type="PANTHER" id="PTHR43124:SF3">
    <property type="entry name" value="CHLORAMPHENICOL EFFLUX PUMP RV0191"/>
    <property type="match status" value="1"/>
</dbReference>
<dbReference type="SUPFAM" id="SSF103473">
    <property type="entry name" value="MFS general substrate transporter"/>
    <property type="match status" value="1"/>
</dbReference>
<evidence type="ECO:0000256" key="3">
    <source>
        <dbReference type="ARBA" id="ARBA00022692"/>
    </source>
</evidence>
<dbReference type="InterPro" id="IPR011701">
    <property type="entry name" value="MFS"/>
</dbReference>
<dbReference type="PROSITE" id="PS50850">
    <property type="entry name" value="MFS"/>
    <property type="match status" value="1"/>
</dbReference>
<dbReference type="GO" id="GO:0005886">
    <property type="term" value="C:plasma membrane"/>
    <property type="evidence" value="ECO:0007669"/>
    <property type="project" value="UniProtKB-SubCell"/>
</dbReference>
<keyword evidence="2" id="KW-1003">Cell membrane</keyword>
<proteinExistence type="predicted"/>
<feature type="transmembrane region" description="Helical" evidence="6">
    <location>
        <begin position="158"/>
        <end position="182"/>
    </location>
</feature>
<evidence type="ECO:0000256" key="2">
    <source>
        <dbReference type="ARBA" id="ARBA00022475"/>
    </source>
</evidence>
<dbReference type="InterPro" id="IPR050189">
    <property type="entry name" value="MFS_Efflux_Transporters"/>
</dbReference>
<dbReference type="EMBL" id="OCTN01000001">
    <property type="protein sequence ID" value="SOH93167.1"/>
    <property type="molecule type" value="Genomic_DNA"/>
</dbReference>
<dbReference type="InterPro" id="IPR020846">
    <property type="entry name" value="MFS_dom"/>
</dbReference>
<dbReference type="PANTHER" id="PTHR43124">
    <property type="entry name" value="PURINE EFFLUX PUMP PBUE"/>
    <property type="match status" value="1"/>
</dbReference>
<feature type="domain" description="Major facilitator superfamily (MFS) profile" evidence="7">
    <location>
        <begin position="7"/>
        <end position="381"/>
    </location>
</feature>
<feature type="transmembrane region" description="Helical" evidence="6">
    <location>
        <begin position="43"/>
        <end position="62"/>
    </location>
</feature>
<evidence type="ECO:0000313" key="8">
    <source>
        <dbReference type="EMBL" id="SOH93167.1"/>
    </source>
</evidence>
<feature type="transmembrane region" description="Helical" evidence="6">
    <location>
        <begin position="203"/>
        <end position="226"/>
    </location>
</feature>
<dbReference type="GO" id="GO:0022857">
    <property type="term" value="F:transmembrane transporter activity"/>
    <property type="evidence" value="ECO:0007669"/>
    <property type="project" value="InterPro"/>
</dbReference>
<dbReference type="AlphaFoldDB" id="A0A2C9CPL9"/>
<evidence type="ECO:0000256" key="6">
    <source>
        <dbReference type="SAM" id="Phobius"/>
    </source>
</evidence>
<dbReference type="Pfam" id="PF07690">
    <property type="entry name" value="MFS_1"/>
    <property type="match status" value="1"/>
</dbReference>
<keyword evidence="5 6" id="KW-0472">Membrane</keyword>
<dbReference type="OrthoDB" id="8667309at2"/>
<dbReference type="Gene3D" id="1.20.1250.20">
    <property type="entry name" value="MFS general substrate transporter like domains"/>
    <property type="match status" value="1"/>
</dbReference>
<dbReference type="Proteomes" id="UP000220034">
    <property type="component" value="Unassembled WGS sequence"/>
</dbReference>
<evidence type="ECO:0000256" key="5">
    <source>
        <dbReference type="ARBA" id="ARBA00023136"/>
    </source>
</evidence>
<feature type="transmembrane region" description="Helical" evidence="6">
    <location>
        <begin position="353"/>
        <end position="372"/>
    </location>
</feature>
<gene>
    <name evidence="8" type="ORF">SAMN06273572_1011022</name>
</gene>
<feature type="transmembrane region" description="Helical" evidence="6">
    <location>
        <begin position="295"/>
        <end position="314"/>
    </location>
</feature>
<feature type="transmembrane region" description="Helical" evidence="6">
    <location>
        <begin position="99"/>
        <end position="120"/>
    </location>
</feature>
<name>A0A2C9CPL9_9RHOB</name>
<comment type="subcellular location">
    <subcellularLocation>
        <location evidence="1">Cell membrane</location>
        <topology evidence="1">Multi-pass membrane protein</topology>
    </subcellularLocation>
</comment>
<keyword evidence="3 6" id="KW-0812">Transmembrane</keyword>
<dbReference type="InterPro" id="IPR036259">
    <property type="entry name" value="MFS_trans_sf"/>
</dbReference>
<keyword evidence="4 6" id="KW-1133">Transmembrane helix</keyword>
<evidence type="ECO:0000259" key="7">
    <source>
        <dbReference type="PROSITE" id="PS50850"/>
    </source>
</evidence>
<feature type="transmembrane region" description="Helical" evidence="6">
    <location>
        <begin position="270"/>
        <end position="289"/>
    </location>
</feature>
<accession>A0A2C9CPL9</accession>
<evidence type="ECO:0000256" key="4">
    <source>
        <dbReference type="ARBA" id="ARBA00022989"/>
    </source>
</evidence>